<keyword evidence="2" id="KW-0812">Transmembrane</keyword>
<protein>
    <submittedName>
        <fullName evidence="3">Uncharacterized protein</fullName>
    </submittedName>
</protein>
<keyword evidence="2" id="KW-1133">Transmembrane helix</keyword>
<gene>
    <name evidence="3" type="ORF">TanjilG_32514</name>
</gene>
<keyword evidence="4" id="KW-1185">Reference proteome</keyword>
<dbReference type="Proteomes" id="UP000188354">
    <property type="component" value="Chromosome LG09"/>
</dbReference>
<evidence type="ECO:0000313" key="4">
    <source>
        <dbReference type="Proteomes" id="UP000188354"/>
    </source>
</evidence>
<dbReference type="AlphaFoldDB" id="A0A4P1R895"/>
<accession>A0A4P1R895</accession>
<keyword evidence="2" id="KW-0472">Membrane</keyword>
<dbReference type="EMBL" id="CM007369">
    <property type="protein sequence ID" value="OIW04322.1"/>
    <property type="molecule type" value="Genomic_DNA"/>
</dbReference>
<evidence type="ECO:0000256" key="1">
    <source>
        <dbReference type="SAM" id="MobiDB-lite"/>
    </source>
</evidence>
<name>A0A4P1R895_LUPAN</name>
<feature type="transmembrane region" description="Helical" evidence="2">
    <location>
        <begin position="43"/>
        <end position="60"/>
    </location>
</feature>
<evidence type="ECO:0000313" key="3">
    <source>
        <dbReference type="EMBL" id="OIW04322.1"/>
    </source>
</evidence>
<sequence>MYGHAPPKNMLNQISADENDDVSNEHSMDHIQYEKHALDDGNGAIVIVFLAFMSNAVGALRDLSKRNQEISLVPAQQVEGNNNSDCGTAIHAHNNLVTFSGNDNPDLVPGR</sequence>
<evidence type="ECO:0000256" key="2">
    <source>
        <dbReference type="SAM" id="Phobius"/>
    </source>
</evidence>
<organism evidence="3 4">
    <name type="scientific">Lupinus angustifolius</name>
    <name type="common">Narrow-leaved blue lupine</name>
    <dbReference type="NCBI Taxonomy" id="3871"/>
    <lineage>
        <taxon>Eukaryota</taxon>
        <taxon>Viridiplantae</taxon>
        <taxon>Streptophyta</taxon>
        <taxon>Embryophyta</taxon>
        <taxon>Tracheophyta</taxon>
        <taxon>Spermatophyta</taxon>
        <taxon>Magnoliopsida</taxon>
        <taxon>eudicotyledons</taxon>
        <taxon>Gunneridae</taxon>
        <taxon>Pentapetalae</taxon>
        <taxon>rosids</taxon>
        <taxon>fabids</taxon>
        <taxon>Fabales</taxon>
        <taxon>Fabaceae</taxon>
        <taxon>Papilionoideae</taxon>
        <taxon>50 kb inversion clade</taxon>
        <taxon>genistoids sensu lato</taxon>
        <taxon>core genistoids</taxon>
        <taxon>Genisteae</taxon>
        <taxon>Lupinus</taxon>
    </lineage>
</organism>
<proteinExistence type="predicted"/>
<feature type="region of interest" description="Disordered" evidence="1">
    <location>
        <begin position="1"/>
        <end position="25"/>
    </location>
</feature>
<reference evidence="3 4" key="1">
    <citation type="journal article" date="2017" name="Plant Biotechnol. J.">
        <title>A comprehensive draft genome sequence for lupin (Lupinus angustifolius), an emerging health food: insights into plant-microbe interactions and legume evolution.</title>
        <authorList>
            <person name="Hane J.K."/>
            <person name="Ming Y."/>
            <person name="Kamphuis L.G."/>
            <person name="Nelson M.N."/>
            <person name="Garg G."/>
            <person name="Atkins C.A."/>
            <person name="Bayer P.E."/>
            <person name="Bravo A."/>
            <person name="Bringans S."/>
            <person name="Cannon S."/>
            <person name="Edwards D."/>
            <person name="Foley R."/>
            <person name="Gao L.L."/>
            <person name="Harrison M.J."/>
            <person name="Huang W."/>
            <person name="Hurgobin B."/>
            <person name="Li S."/>
            <person name="Liu C.W."/>
            <person name="McGrath A."/>
            <person name="Morahan G."/>
            <person name="Murray J."/>
            <person name="Weller J."/>
            <person name="Jian J."/>
            <person name="Singh K.B."/>
        </authorList>
    </citation>
    <scope>NUCLEOTIDE SEQUENCE [LARGE SCALE GENOMIC DNA]</scope>
    <source>
        <strain evidence="4">cv. Tanjil</strain>
        <tissue evidence="3">Whole plant</tissue>
    </source>
</reference>
<dbReference type="Gramene" id="OIW04322">
    <property type="protein sequence ID" value="OIW04322"/>
    <property type="gene ID" value="TanjilG_32514"/>
</dbReference>